<dbReference type="InterPro" id="IPR000182">
    <property type="entry name" value="GNAT_dom"/>
</dbReference>
<accession>A0ABY2Q925</accession>
<protein>
    <submittedName>
        <fullName evidence="4">GNAT family N-acetyltransferase</fullName>
    </submittedName>
</protein>
<dbReference type="PANTHER" id="PTHR43877">
    <property type="entry name" value="AMINOALKYLPHOSPHONATE N-ACETYLTRANSFERASE-RELATED-RELATED"/>
    <property type="match status" value="1"/>
</dbReference>
<comment type="caution">
    <text evidence="4">The sequence shown here is derived from an EMBL/GenBank/DDBJ whole genome shotgun (WGS) entry which is preliminary data.</text>
</comment>
<keyword evidence="2" id="KW-0012">Acyltransferase</keyword>
<evidence type="ECO:0000259" key="3">
    <source>
        <dbReference type="PROSITE" id="PS51186"/>
    </source>
</evidence>
<dbReference type="PANTHER" id="PTHR43877:SF2">
    <property type="entry name" value="AMINOALKYLPHOSPHONATE N-ACETYLTRANSFERASE-RELATED"/>
    <property type="match status" value="1"/>
</dbReference>
<name>A0ABY2Q925_9HYPH</name>
<feature type="domain" description="N-acetyltransferase" evidence="3">
    <location>
        <begin position="3"/>
        <end position="153"/>
    </location>
</feature>
<dbReference type="Pfam" id="PF00583">
    <property type="entry name" value="Acetyltransf_1"/>
    <property type="match status" value="1"/>
</dbReference>
<dbReference type="Gene3D" id="3.40.630.30">
    <property type="match status" value="1"/>
</dbReference>
<dbReference type="CDD" id="cd04301">
    <property type="entry name" value="NAT_SF"/>
    <property type="match status" value="1"/>
</dbReference>
<evidence type="ECO:0000256" key="2">
    <source>
        <dbReference type="ARBA" id="ARBA00023315"/>
    </source>
</evidence>
<gene>
    <name evidence="4" type="ORF">E6C48_09655</name>
</gene>
<evidence type="ECO:0000256" key="1">
    <source>
        <dbReference type="ARBA" id="ARBA00022679"/>
    </source>
</evidence>
<dbReference type="InterPro" id="IPR016181">
    <property type="entry name" value="Acyl_CoA_acyltransferase"/>
</dbReference>
<dbReference type="Proteomes" id="UP000306441">
    <property type="component" value="Unassembled WGS sequence"/>
</dbReference>
<reference evidence="4 5" key="1">
    <citation type="submission" date="2019-04" db="EMBL/GenBank/DDBJ databases">
        <title>Mesorhizobium composti sp. nov., isolated from compost.</title>
        <authorList>
            <person name="Lin S.-Y."/>
            <person name="Hameed A."/>
            <person name="Hsieh Y.-T."/>
            <person name="Young C.-C."/>
        </authorList>
    </citation>
    <scope>NUCLEOTIDE SEQUENCE [LARGE SCALE GENOMIC DNA]</scope>
    <source>
        <strain evidence="4 5">CC-YTH430</strain>
    </source>
</reference>
<keyword evidence="5" id="KW-1185">Reference proteome</keyword>
<evidence type="ECO:0000313" key="5">
    <source>
        <dbReference type="Proteomes" id="UP000306441"/>
    </source>
</evidence>
<dbReference type="SUPFAM" id="SSF55729">
    <property type="entry name" value="Acyl-CoA N-acyltransferases (Nat)"/>
    <property type="match status" value="1"/>
</dbReference>
<dbReference type="InterPro" id="IPR050832">
    <property type="entry name" value="Bact_Acetyltransf"/>
</dbReference>
<proteinExistence type="predicted"/>
<sequence length="159" mass="17488">MDDAIELMTEHDIEPVARLRMAAFFDGSGRTLDEDIAGLHGLLTNDDGLEVSLVARVDGELAGTVLLVRDELDAAHEVTPWLAGLVVGPAFRGRGIGAALVRAVEAHGCAQGVETLHLYTWEARRFYASLGWRSVERFEEDDGPMMLMSRRLPYNLPAR</sequence>
<dbReference type="EMBL" id="SSNY01000004">
    <property type="protein sequence ID" value="THF57991.1"/>
    <property type="molecule type" value="Genomic_DNA"/>
</dbReference>
<organism evidence="4 5">
    <name type="scientific">Ollibium composti</name>
    <dbReference type="NCBI Taxonomy" id="2675109"/>
    <lineage>
        <taxon>Bacteria</taxon>
        <taxon>Pseudomonadati</taxon>
        <taxon>Pseudomonadota</taxon>
        <taxon>Alphaproteobacteria</taxon>
        <taxon>Hyphomicrobiales</taxon>
        <taxon>Phyllobacteriaceae</taxon>
        <taxon>Ollibium</taxon>
    </lineage>
</organism>
<evidence type="ECO:0000313" key="4">
    <source>
        <dbReference type="EMBL" id="THF57991.1"/>
    </source>
</evidence>
<keyword evidence="1" id="KW-0808">Transferase</keyword>
<dbReference type="PROSITE" id="PS51186">
    <property type="entry name" value="GNAT"/>
    <property type="match status" value="1"/>
</dbReference>